<feature type="region of interest" description="Disordered" evidence="2">
    <location>
        <begin position="211"/>
        <end position="397"/>
    </location>
</feature>
<protein>
    <submittedName>
        <fullName evidence="3">Uncharacterized protein</fullName>
    </submittedName>
</protein>
<feature type="compositionally biased region" description="Basic residues" evidence="2">
    <location>
        <begin position="241"/>
        <end position="251"/>
    </location>
</feature>
<dbReference type="Proteomes" id="UP000799764">
    <property type="component" value="Unassembled WGS sequence"/>
</dbReference>
<sequence>MLPSANDTGSDNEGLSLTIETNPMPAIDMAKAESDELAPLTPIPALNDDKKASAATDGERTPTCNGGNDLNAYIASLIVENAKLAKEKADALQEAAKIQKEHAATTEKWKDAHARWTQANKLRSNLDQAYHRRVVEKDEAIAIIQPLRNKNAELLQIHADLGQESAELKGENARLVSEIQPRDSIIMKLRTEFVFLKETLDAERKQHEAVKAERDSLRKQIGAHNQTQRRDSDRERDRSRFRSRSPRRSPGSHHSQATRHDDYRNSRYKERSRGRTDYDGRDYQGYGRYVSNYDGPPSSPHRREPSRPAPRESDRLPTPCKTPDTPFVPDSKSPHEFLDMGKTKVGSNQLNPGEIPTAPRSQVLFSMRQAKKKLPSESRKRASLSKGVNQIDRYRPD</sequence>
<evidence type="ECO:0000256" key="2">
    <source>
        <dbReference type="SAM" id="MobiDB-lite"/>
    </source>
</evidence>
<comment type="caution">
    <text evidence="3">The sequence shown here is derived from an EMBL/GenBank/DDBJ whole genome shotgun (WGS) entry which is preliminary data.</text>
</comment>
<evidence type="ECO:0000256" key="1">
    <source>
        <dbReference type="SAM" id="Coils"/>
    </source>
</evidence>
<gene>
    <name evidence="3" type="ORF">P171DRAFT_513758</name>
</gene>
<feature type="compositionally biased region" description="Basic and acidic residues" evidence="2">
    <location>
        <begin position="332"/>
        <end position="342"/>
    </location>
</feature>
<feature type="compositionally biased region" description="Polar residues" evidence="2">
    <location>
        <begin position="1"/>
        <end position="21"/>
    </location>
</feature>
<name>A0A9P4PGK1_9PLEO</name>
<dbReference type="OrthoDB" id="10582390at2759"/>
<evidence type="ECO:0000313" key="3">
    <source>
        <dbReference type="EMBL" id="KAF2444685.1"/>
    </source>
</evidence>
<reference evidence="3" key="1">
    <citation type="journal article" date="2020" name="Stud. Mycol.">
        <title>101 Dothideomycetes genomes: a test case for predicting lifestyles and emergence of pathogens.</title>
        <authorList>
            <person name="Haridas S."/>
            <person name="Albert R."/>
            <person name="Binder M."/>
            <person name="Bloem J."/>
            <person name="Labutti K."/>
            <person name="Salamov A."/>
            <person name="Andreopoulos B."/>
            <person name="Baker S."/>
            <person name="Barry K."/>
            <person name="Bills G."/>
            <person name="Bluhm B."/>
            <person name="Cannon C."/>
            <person name="Castanera R."/>
            <person name="Culley D."/>
            <person name="Daum C."/>
            <person name="Ezra D."/>
            <person name="Gonzalez J."/>
            <person name="Henrissat B."/>
            <person name="Kuo A."/>
            <person name="Liang C."/>
            <person name="Lipzen A."/>
            <person name="Lutzoni F."/>
            <person name="Magnuson J."/>
            <person name="Mondo S."/>
            <person name="Nolan M."/>
            <person name="Ohm R."/>
            <person name="Pangilinan J."/>
            <person name="Park H.-J."/>
            <person name="Ramirez L."/>
            <person name="Alfaro M."/>
            <person name="Sun H."/>
            <person name="Tritt A."/>
            <person name="Yoshinaga Y."/>
            <person name="Zwiers L.-H."/>
            <person name="Turgeon B."/>
            <person name="Goodwin S."/>
            <person name="Spatafora J."/>
            <person name="Crous P."/>
            <person name="Grigoriev I."/>
        </authorList>
    </citation>
    <scope>NUCLEOTIDE SEQUENCE</scope>
    <source>
        <strain evidence="3">CBS 690.94</strain>
    </source>
</reference>
<feature type="compositionally biased region" description="Basic and acidic residues" evidence="2">
    <location>
        <begin position="258"/>
        <end position="282"/>
    </location>
</feature>
<dbReference type="AlphaFoldDB" id="A0A9P4PGK1"/>
<keyword evidence="1" id="KW-0175">Coiled coil</keyword>
<accession>A0A9P4PGK1</accession>
<organism evidence="3 4">
    <name type="scientific">Karstenula rhodostoma CBS 690.94</name>
    <dbReference type="NCBI Taxonomy" id="1392251"/>
    <lineage>
        <taxon>Eukaryota</taxon>
        <taxon>Fungi</taxon>
        <taxon>Dikarya</taxon>
        <taxon>Ascomycota</taxon>
        <taxon>Pezizomycotina</taxon>
        <taxon>Dothideomycetes</taxon>
        <taxon>Pleosporomycetidae</taxon>
        <taxon>Pleosporales</taxon>
        <taxon>Massarineae</taxon>
        <taxon>Didymosphaeriaceae</taxon>
        <taxon>Karstenula</taxon>
    </lineage>
</organism>
<feature type="compositionally biased region" description="Basic and acidic residues" evidence="2">
    <location>
        <begin position="47"/>
        <end position="60"/>
    </location>
</feature>
<dbReference type="EMBL" id="MU001500">
    <property type="protein sequence ID" value="KAF2444685.1"/>
    <property type="molecule type" value="Genomic_DNA"/>
</dbReference>
<feature type="region of interest" description="Disordered" evidence="2">
    <location>
        <begin position="1"/>
        <end position="63"/>
    </location>
</feature>
<keyword evidence="4" id="KW-1185">Reference proteome</keyword>
<feature type="compositionally biased region" description="Basic and acidic residues" evidence="2">
    <location>
        <begin position="228"/>
        <end position="240"/>
    </location>
</feature>
<evidence type="ECO:0000313" key="4">
    <source>
        <dbReference type="Proteomes" id="UP000799764"/>
    </source>
</evidence>
<feature type="compositionally biased region" description="Basic and acidic residues" evidence="2">
    <location>
        <begin position="301"/>
        <end position="315"/>
    </location>
</feature>
<proteinExistence type="predicted"/>
<feature type="coiled-coil region" evidence="1">
    <location>
        <begin position="74"/>
        <end position="108"/>
    </location>
</feature>